<feature type="compositionally biased region" description="Polar residues" evidence="3">
    <location>
        <begin position="824"/>
        <end position="841"/>
    </location>
</feature>
<feature type="compositionally biased region" description="Low complexity" evidence="3">
    <location>
        <begin position="1119"/>
        <end position="1155"/>
    </location>
</feature>
<feature type="compositionally biased region" description="Basic and acidic residues" evidence="3">
    <location>
        <begin position="938"/>
        <end position="952"/>
    </location>
</feature>
<dbReference type="OrthoDB" id="199574at2759"/>
<evidence type="ECO:0000256" key="3">
    <source>
        <dbReference type="SAM" id="MobiDB-lite"/>
    </source>
</evidence>
<evidence type="ECO:0000256" key="1">
    <source>
        <dbReference type="ARBA" id="ARBA00022741"/>
    </source>
</evidence>
<feature type="compositionally biased region" description="Basic and acidic residues" evidence="3">
    <location>
        <begin position="1065"/>
        <end position="1088"/>
    </location>
</feature>
<dbReference type="FunFam" id="3.40.50.300:FF:000661">
    <property type="entry name" value="calmodulin-interacting protein 111 isoform X1"/>
    <property type="match status" value="1"/>
</dbReference>
<evidence type="ECO:0000313" key="5">
    <source>
        <dbReference type="EMBL" id="KAA6390916.1"/>
    </source>
</evidence>
<name>A0A5J4W8F6_9EUKA</name>
<dbReference type="SMART" id="SM00382">
    <property type="entry name" value="AAA"/>
    <property type="match status" value="1"/>
</dbReference>
<dbReference type="Gene3D" id="3.40.50.1820">
    <property type="entry name" value="alpha/beta hydrolase"/>
    <property type="match status" value="1"/>
</dbReference>
<dbReference type="PANTHER" id="PTHR23077:SF27">
    <property type="entry name" value="ATPASE FAMILY GENE 2 PROTEIN HOMOLOG A"/>
    <property type="match status" value="1"/>
</dbReference>
<dbReference type="InterPro" id="IPR005062">
    <property type="entry name" value="SAC3/GANP/THP3_conserved"/>
</dbReference>
<sequence length="1400" mass="159445">MNSNHKIERRGRFDREIEVGVPSEQERKEMLTSFAENVSNNKLTTQDIESISKNAHGFVAADISALWQTAAIYAFSRAKQAGLEQQPLVLEKRDLQYALTQVHPSAMREVAVEVPRVYWNDIGGQEETKRRLKEVIELPLTHPQAFERMGIRPPRGILLFGPPGCSKTMMARALATESKMNFIAVKGPELYSKWVGESEKAINSLFRRARSVSPSVVFFDEVDAIAGSRKESAGSVTDRVLSQLLTEMDGITPLSRVVVVAATNRPDVLDSAFVRPGRIDRMLYVGPPDLKAREDILLRGTCKGDLSESDELSKKQDTDEYFHQDNKQRIPISDDVSLTEIAQLTDGYSGAEVVAVMREAALCALREIRNASGQTNKDPKVSQNQDYVTVGTDKLIYRYFEEGDSTKIPIVFLAPAGGAAEVQSPAQSTHAEWTNSLCMFLDAMKLQKVHLLGCGLGGYLSLIFIKYHTERVLSVILINSFPSNLGFENYQGKPNLDTSTSVEELRAHITQGYEYESKNSANNLAVEFYKLQMVVLNQAELLAHLKLLYEVESADPSKVNQKSVTIIETGDFSSHPECLLSVHTNTNTNTDGINQLYEMSQGRGVGACRGICSQFLPQTQRNIVIPSGGDFPFISSVQEICSQIINHLENFDPSVGSGQSQIEQKSVQDNQGINNINGSQDMQYRQRIAQIASTQAQSIQQLQSQQQQQPNDKTQPQAQLPLYPQAQNMYSYLTSATSQIQQDIGESGQRKLLIPNQTLMKQKSSIPKSSYMSQAQIEKEEKENEIEQEKEKQKKQEFEKEQRKMLEMMLKRDKEKKDKEMEFKSSSQKDQQLTSDENSSTIKKRKLNDGSAINIENEKLNEKDTNIKSDWDKRTEVKPNKKQNKRNRSLSQSSSKDSSGSSSSSRGRRRSKSRYSSSSSSSRSEDQQKPQKRTRRQRGQEEYHQREKEKERAHQKRNKNRIQHEEGKMIKDSDQNEQETKNDQENNTMKNINNQDYIKYLDSVNKTKPDSRSKKGNKLSNQHNSRDGQQIRGRKMEKDESGERGNKYSPNYSNKSYEKNYYNKYENEQQSRDRNNFDEMDEKSEKGKSFTFNPEINDDELQASRALSSKRSNNRNRIDNNIQTSSRNPFHSNMSSSSSSNNLSSSSPQQYSFNASTFHHSGNILQNKYSRIQRYQNNVSPSPAQTPNEQNEDQQAPVIGTCQDLEKPYFRLTSAPDPSSVRPRTVLERSLEYIKTKWMQDRTCSYEYICEQMKSIRQDLTVQHIKDAFTVSVYESHARIALRMGDLAEYNQCQSILMALYKEGIKGNVFEFTAYQMLHWVYLHDNAAFGNFLRQLSPRARMHQLIQVCIQSFSAMDSGNWFILAKLKQQYENALIYREDNQQGGKIKENKEKKIVASGN</sequence>
<dbReference type="EMBL" id="SNRW01003060">
    <property type="protein sequence ID" value="KAA6390916.1"/>
    <property type="molecule type" value="Genomic_DNA"/>
</dbReference>
<feature type="non-terminal residue" evidence="5">
    <location>
        <position position="1400"/>
    </location>
</feature>
<dbReference type="GO" id="GO:0005737">
    <property type="term" value="C:cytoplasm"/>
    <property type="evidence" value="ECO:0007669"/>
    <property type="project" value="TreeGrafter"/>
</dbReference>
<feature type="compositionally biased region" description="Basic and acidic residues" evidence="3">
    <location>
        <begin position="1034"/>
        <end position="1046"/>
    </location>
</feature>
<dbReference type="Proteomes" id="UP000324800">
    <property type="component" value="Unassembled WGS sequence"/>
</dbReference>
<dbReference type="PANTHER" id="PTHR23077">
    <property type="entry name" value="AAA-FAMILY ATPASE"/>
    <property type="match status" value="1"/>
</dbReference>
<dbReference type="Gene3D" id="3.40.50.300">
    <property type="entry name" value="P-loop containing nucleotide triphosphate hydrolases"/>
    <property type="match status" value="2"/>
</dbReference>
<dbReference type="InterPro" id="IPR003959">
    <property type="entry name" value="ATPase_AAA_core"/>
</dbReference>
<reference evidence="5 6" key="1">
    <citation type="submission" date="2019-03" db="EMBL/GenBank/DDBJ databases">
        <title>Single cell metagenomics reveals metabolic interactions within the superorganism composed of flagellate Streblomastix strix and complex community of Bacteroidetes bacteria on its surface.</title>
        <authorList>
            <person name="Treitli S.C."/>
            <person name="Kolisko M."/>
            <person name="Husnik F."/>
            <person name="Keeling P."/>
            <person name="Hampl V."/>
        </authorList>
    </citation>
    <scope>NUCLEOTIDE SEQUENCE [LARGE SCALE GENOMIC DNA]</scope>
    <source>
        <strain evidence="5">ST1C</strain>
    </source>
</reference>
<dbReference type="InterPro" id="IPR050168">
    <property type="entry name" value="AAA_ATPase_domain"/>
</dbReference>
<organism evidence="5 6">
    <name type="scientific">Streblomastix strix</name>
    <dbReference type="NCBI Taxonomy" id="222440"/>
    <lineage>
        <taxon>Eukaryota</taxon>
        <taxon>Metamonada</taxon>
        <taxon>Preaxostyla</taxon>
        <taxon>Oxymonadida</taxon>
        <taxon>Streblomastigidae</taxon>
        <taxon>Streblomastix</taxon>
    </lineage>
</organism>
<dbReference type="InterPro" id="IPR029058">
    <property type="entry name" value="AB_hydrolase_fold"/>
</dbReference>
<feature type="compositionally biased region" description="Basic and acidic residues" evidence="3">
    <location>
        <begin position="856"/>
        <end position="879"/>
    </location>
</feature>
<feature type="compositionally biased region" description="Polar residues" evidence="3">
    <location>
        <begin position="758"/>
        <end position="775"/>
    </location>
</feature>
<dbReference type="InterPro" id="IPR041569">
    <property type="entry name" value="AAA_lid_3"/>
</dbReference>
<feature type="domain" description="AAA+ ATPase" evidence="4">
    <location>
        <begin position="153"/>
        <end position="289"/>
    </location>
</feature>
<feature type="compositionally biased region" description="Basic and acidic residues" evidence="3">
    <location>
        <begin position="962"/>
        <end position="984"/>
    </location>
</feature>
<feature type="compositionally biased region" description="Low complexity" evidence="3">
    <location>
        <begin position="889"/>
        <end position="905"/>
    </location>
</feature>
<evidence type="ECO:0000256" key="2">
    <source>
        <dbReference type="ARBA" id="ARBA00022840"/>
    </source>
</evidence>
<dbReference type="InterPro" id="IPR003960">
    <property type="entry name" value="ATPase_AAA_CS"/>
</dbReference>
<dbReference type="CDD" id="cd19511">
    <property type="entry name" value="RecA-like_CDC48_r2-like"/>
    <property type="match status" value="1"/>
</dbReference>
<dbReference type="Pfam" id="PF17862">
    <property type="entry name" value="AAA_lid_3"/>
    <property type="match status" value="2"/>
</dbReference>
<dbReference type="GO" id="GO:0016887">
    <property type="term" value="F:ATP hydrolysis activity"/>
    <property type="evidence" value="ECO:0007669"/>
    <property type="project" value="InterPro"/>
</dbReference>
<keyword evidence="2" id="KW-0067">ATP-binding</keyword>
<keyword evidence="1" id="KW-0547">Nucleotide-binding</keyword>
<dbReference type="PROSITE" id="PS00674">
    <property type="entry name" value="AAA"/>
    <property type="match status" value="1"/>
</dbReference>
<evidence type="ECO:0000313" key="6">
    <source>
        <dbReference type="Proteomes" id="UP000324800"/>
    </source>
</evidence>
<dbReference type="Gene3D" id="1.25.40.990">
    <property type="match status" value="1"/>
</dbReference>
<feature type="compositionally biased region" description="Polar residues" evidence="3">
    <location>
        <begin position="656"/>
        <end position="677"/>
    </location>
</feature>
<dbReference type="Pfam" id="PF00004">
    <property type="entry name" value="AAA"/>
    <property type="match status" value="1"/>
</dbReference>
<dbReference type="GO" id="GO:0005524">
    <property type="term" value="F:ATP binding"/>
    <property type="evidence" value="ECO:0007669"/>
    <property type="project" value="UniProtKB-KW"/>
</dbReference>
<feature type="region of interest" description="Disordered" evidence="3">
    <location>
        <begin position="758"/>
        <end position="1155"/>
    </location>
</feature>
<evidence type="ECO:0000259" key="4">
    <source>
        <dbReference type="SMART" id="SM00382"/>
    </source>
</evidence>
<proteinExistence type="predicted"/>
<accession>A0A5J4W8F6</accession>
<feature type="compositionally biased region" description="Polar residues" evidence="3">
    <location>
        <begin position="985"/>
        <end position="996"/>
    </location>
</feature>
<protein>
    <submittedName>
        <fullName evidence="5">Putative ATPase family protein</fullName>
    </submittedName>
</protein>
<dbReference type="InterPro" id="IPR003593">
    <property type="entry name" value="AAA+_ATPase"/>
</dbReference>
<feature type="compositionally biased region" description="Basic and acidic residues" evidence="3">
    <location>
        <begin position="777"/>
        <end position="823"/>
    </location>
</feature>
<comment type="caution">
    <text evidence="5">The sequence shown here is derived from an EMBL/GenBank/DDBJ whole genome shotgun (WGS) entry which is preliminary data.</text>
</comment>
<dbReference type="SUPFAM" id="SSF52540">
    <property type="entry name" value="P-loop containing nucleoside triphosphate hydrolases"/>
    <property type="match status" value="2"/>
</dbReference>
<feature type="compositionally biased region" description="Low complexity" evidence="3">
    <location>
        <begin position="1047"/>
        <end position="1064"/>
    </location>
</feature>
<dbReference type="Pfam" id="PF03399">
    <property type="entry name" value="SAC3_GANP"/>
    <property type="match status" value="1"/>
</dbReference>
<dbReference type="SUPFAM" id="SSF53474">
    <property type="entry name" value="alpha/beta-Hydrolases"/>
    <property type="match status" value="1"/>
</dbReference>
<feature type="region of interest" description="Disordered" evidence="3">
    <location>
        <begin position="652"/>
        <end position="677"/>
    </location>
</feature>
<gene>
    <name evidence="5" type="ORF">EZS28_013559</name>
</gene>
<dbReference type="InterPro" id="IPR027417">
    <property type="entry name" value="P-loop_NTPase"/>
</dbReference>
<dbReference type="Gene3D" id="1.10.8.60">
    <property type="match status" value="2"/>
</dbReference>